<accession>A0A3M7Q505</accession>
<keyword evidence="2 11" id="KW-0245">EGF-like domain</keyword>
<dbReference type="InterPro" id="IPR001881">
    <property type="entry name" value="EGF-like_Ca-bd_dom"/>
</dbReference>
<dbReference type="InterPro" id="IPR000742">
    <property type="entry name" value="EGF"/>
</dbReference>
<feature type="domain" description="EGF-like" evidence="12">
    <location>
        <begin position="302"/>
        <end position="341"/>
    </location>
</feature>
<dbReference type="GO" id="GO:0005509">
    <property type="term" value="F:calcium ion binding"/>
    <property type="evidence" value="ECO:0007669"/>
    <property type="project" value="InterPro"/>
</dbReference>
<feature type="domain" description="EGF-like" evidence="12">
    <location>
        <begin position="356"/>
        <end position="396"/>
    </location>
</feature>
<dbReference type="EMBL" id="REGN01007492">
    <property type="protein sequence ID" value="RNA06091.1"/>
    <property type="molecule type" value="Genomic_DNA"/>
</dbReference>
<feature type="domain" description="EGF-like" evidence="12">
    <location>
        <begin position="104"/>
        <end position="145"/>
    </location>
</feature>
<dbReference type="GO" id="GO:0120025">
    <property type="term" value="C:plasma membrane bounded cell projection"/>
    <property type="evidence" value="ECO:0007669"/>
    <property type="project" value="UniProtKB-ARBA"/>
</dbReference>
<keyword evidence="7" id="KW-1133">Transmembrane helix</keyword>
<keyword evidence="6" id="KW-0106">Calcium</keyword>
<dbReference type="PROSITE" id="PS01186">
    <property type="entry name" value="EGF_2"/>
    <property type="match status" value="2"/>
</dbReference>
<dbReference type="PROSITE" id="PS00022">
    <property type="entry name" value="EGF_1"/>
    <property type="match status" value="11"/>
</dbReference>
<organism evidence="13 14">
    <name type="scientific">Brachionus plicatilis</name>
    <name type="common">Marine rotifer</name>
    <name type="synonym">Brachionus muelleri</name>
    <dbReference type="NCBI Taxonomy" id="10195"/>
    <lineage>
        <taxon>Eukaryota</taxon>
        <taxon>Metazoa</taxon>
        <taxon>Spiralia</taxon>
        <taxon>Gnathifera</taxon>
        <taxon>Rotifera</taxon>
        <taxon>Eurotatoria</taxon>
        <taxon>Monogononta</taxon>
        <taxon>Pseudotrocha</taxon>
        <taxon>Ploima</taxon>
        <taxon>Brachionidae</taxon>
        <taxon>Brachionus</taxon>
    </lineage>
</organism>
<evidence type="ECO:0000313" key="13">
    <source>
        <dbReference type="EMBL" id="RNA06091.1"/>
    </source>
</evidence>
<name>A0A3M7Q505_BRAPC</name>
<dbReference type="Proteomes" id="UP000276133">
    <property type="component" value="Unassembled WGS sequence"/>
</dbReference>
<dbReference type="FunFam" id="2.10.25.10:FF:000095">
    <property type="entry name" value="Notch, isoform B"/>
    <property type="match status" value="1"/>
</dbReference>
<feature type="domain" description="EGF-like" evidence="12">
    <location>
        <begin position="249"/>
        <end position="290"/>
    </location>
</feature>
<dbReference type="GO" id="GO:0071944">
    <property type="term" value="C:cell periphery"/>
    <property type="evidence" value="ECO:0007669"/>
    <property type="project" value="UniProtKB-ARBA"/>
</dbReference>
<feature type="domain" description="EGF-like" evidence="12">
    <location>
        <begin position="192"/>
        <end position="230"/>
    </location>
</feature>
<feature type="non-terminal residue" evidence="13">
    <location>
        <position position="1"/>
    </location>
</feature>
<evidence type="ECO:0000256" key="8">
    <source>
        <dbReference type="ARBA" id="ARBA00023136"/>
    </source>
</evidence>
<feature type="disulfide bond" evidence="11">
    <location>
        <begin position="178"/>
        <end position="187"/>
    </location>
</feature>
<keyword evidence="8" id="KW-0472">Membrane</keyword>
<reference evidence="13 14" key="1">
    <citation type="journal article" date="2018" name="Sci. Rep.">
        <title>Genomic signatures of local adaptation to the degree of environmental predictability in rotifers.</title>
        <authorList>
            <person name="Franch-Gras L."/>
            <person name="Hahn C."/>
            <person name="Garcia-Roger E.M."/>
            <person name="Carmona M.J."/>
            <person name="Serra M."/>
            <person name="Gomez A."/>
        </authorList>
    </citation>
    <scope>NUCLEOTIDE SEQUENCE [LARGE SCALE GENOMIC DNA]</scope>
    <source>
        <strain evidence="13">HYR1</strain>
    </source>
</reference>
<keyword evidence="5" id="KW-0677">Repeat</keyword>
<dbReference type="FunFam" id="2.10.25.10:FF:000255">
    <property type="entry name" value="Sushi, nidogen and EGF-like domains 1"/>
    <property type="match status" value="1"/>
</dbReference>
<evidence type="ECO:0000256" key="5">
    <source>
        <dbReference type="ARBA" id="ARBA00022737"/>
    </source>
</evidence>
<feature type="domain" description="EGF-like" evidence="12">
    <location>
        <begin position="1"/>
        <end position="36"/>
    </location>
</feature>
<evidence type="ECO:0000256" key="6">
    <source>
        <dbReference type="ARBA" id="ARBA00022837"/>
    </source>
</evidence>
<comment type="subcellular location">
    <subcellularLocation>
        <location evidence="1">Membrane</location>
        <topology evidence="1">Single-pass membrane protein</topology>
    </subcellularLocation>
</comment>
<feature type="disulfide bond" evidence="11">
    <location>
        <begin position="306"/>
        <end position="316"/>
    </location>
</feature>
<dbReference type="PANTHER" id="PTHR24049">
    <property type="entry name" value="CRUMBS FAMILY MEMBER"/>
    <property type="match status" value="1"/>
</dbReference>
<evidence type="ECO:0000256" key="9">
    <source>
        <dbReference type="ARBA" id="ARBA00023157"/>
    </source>
</evidence>
<dbReference type="Pfam" id="PF00008">
    <property type="entry name" value="EGF"/>
    <property type="match status" value="6"/>
</dbReference>
<comment type="caution">
    <text evidence="11">Lacks conserved residue(s) required for the propagation of feature annotation.</text>
</comment>
<evidence type="ECO:0000256" key="1">
    <source>
        <dbReference type="ARBA" id="ARBA00004167"/>
    </source>
</evidence>
<feature type="disulfide bond" evidence="11">
    <location>
        <begin position="331"/>
        <end position="340"/>
    </location>
</feature>
<dbReference type="PANTHER" id="PTHR24049:SF22">
    <property type="entry name" value="DROSOPHILA CRUMBS HOMOLOG"/>
    <property type="match status" value="1"/>
</dbReference>
<feature type="disulfide bond" evidence="11">
    <location>
        <begin position="26"/>
        <end position="35"/>
    </location>
</feature>
<evidence type="ECO:0000256" key="10">
    <source>
        <dbReference type="ARBA" id="ARBA00023180"/>
    </source>
</evidence>
<dbReference type="PROSITE" id="PS50026">
    <property type="entry name" value="EGF_3"/>
    <property type="match status" value="10"/>
</dbReference>
<feature type="disulfide bond" evidence="11">
    <location>
        <begin position="135"/>
        <end position="144"/>
    </location>
</feature>
<feature type="domain" description="EGF-like" evidence="12">
    <location>
        <begin position="445"/>
        <end position="481"/>
    </location>
</feature>
<dbReference type="FunFam" id="2.10.25.10:FF:000247">
    <property type="entry name" value="Delta/notch like EGF repeat containing"/>
    <property type="match status" value="1"/>
</dbReference>
<dbReference type="STRING" id="10195.A0A3M7Q505"/>
<dbReference type="InterPro" id="IPR051022">
    <property type="entry name" value="Notch_Cell-Fate_Det"/>
</dbReference>
<dbReference type="GO" id="GO:0007399">
    <property type="term" value="P:nervous system development"/>
    <property type="evidence" value="ECO:0007669"/>
    <property type="project" value="UniProtKB-ARBA"/>
</dbReference>
<evidence type="ECO:0000256" key="11">
    <source>
        <dbReference type="PROSITE-ProRule" id="PRU00076"/>
    </source>
</evidence>
<feature type="disulfide bond" evidence="11">
    <location>
        <begin position="201"/>
        <end position="218"/>
    </location>
</feature>
<sequence length="553" mass="59487">NPCSPNPCLNYGICSSSDRVTFRCTCSPNFTGVRCERPAQNNPCQNNVCGQQNNPCANNPCQNGGTCVTSGSQNFICQCSALYTGQKCDIYTPPRPVTTTRRPVPNPCSSNPCAQGSTCLNNIQSVNNPVFMCVCPPNMQGTHCDQPVNPCSKNPCKNGATCVPINQVSVNPPYACICPSTHTGVTCENAVQQNPCLTNTCGQTSQCQNGGWMQNGYCLCPLRYTGKFCEILVQQNLCQNNNCGNNQNNQNICSTNPCQHGGTCVPIKDANTNPPFACVCPIAYTGLRCEIFLATTTTTTRRPNPCANNPCQNGRCIPITQPSSVQYVCICYPNYTGLNCNQYSPPTTTTTTTTQAPNPCLSRPCQNGGTCVTLNHANVSPFACLCPYGFSGKYCTDKVDTCGCLNGGTCRNGVCFCPVKYTGRKCETLVQQNPCQNNNCVNNYQYNACSNNPCQNGGTCQVNGQNFICTCSFQYTGVRCEQYVQQNPCQSSYCGNKQSNDACSSSPCKNGATCRSTGFGYQCDCVVGFVGNQCETRQFIDLCATNSCYNGGK</sequence>
<protein>
    <submittedName>
        <fullName evidence="13">Fibropellin Ia</fullName>
    </submittedName>
</protein>
<feature type="domain" description="EGF-like" evidence="12">
    <location>
        <begin position="499"/>
        <end position="535"/>
    </location>
</feature>
<dbReference type="CDD" id="cd00054">
    <property type="entry name" value="EGF_CA"/>
    <property type="match status" value="1"/>
</dbReference>
<dbReference type="Gene3D" id="2.10.25.10">
    <property type="entry name" value="Laminin"/>
    <property type="match status" value="10"/>
</dbReference>
<evidence type="ECO:0000256" key="3">
    <source>
        <dbReference type="ARBA" id="ARBA00022692"/>
    </source>
</evidence>
<evidence type="ECO:0000259" key="12">
    <source>
        <dbReference type="PROSITE" id="PS50026"/>
    </source>
</evidence>
<comment type="caution">
    <text evidence="13">The sequence shown here is derived from an EMBL/GenBank/DDBJ whole genome shotgun (WGS) entry which is preliminary data.</text>
</comment>
<keyword evidence="14" id="KW-1185">Reference proteome</keyword>
<dbReference type="GO" id="GO:0016020">
    <property type="term" value="C:membrane"/>
    <property type="evidence" value="ECO:0007669"/>
    <property type="project" value="UniProtKB-SubCell"/>
</dbReference>
<feature type="domain" description="EGF-like" evidence="12">
    <location>
        <begin position="147"/>
        <end position="188"/>
    </location>
</feature>
<keyword evidence="3" id="KW-0812">Transmembrane</keyword>
<dbReference type="SMART" id="SM00179">
    <property type="entry name" value="EGF_CA"/>
    <property type="match status" value="8"/>
</dbReference>
<feature type="domain" description="EGF-like" evidence="12">
    <location>
        <begin position="52"/>
        <end position="89"/>
    </location>
</feature>
<keyword evidence="9 11" id="KW-1015">Disulfide bond</keyword>
<evidence type="ECO:0000256" key="7">
    <source>
        <dbReference type="ARBA" id="ARBA00022989"/>
    </source>
</evidence>
<gene>
    <name evidence="13" type="ORF">BpHYR1_033634</name>
</gene>
<dbReference type="OrthoDB" id="283575at2759"/>
<keyword evidence="4" id="KW-0732">Signal</keyword>
<keyword evidence="10" id="KW-0325">Glycoprotein</keyword>
<evidence type="ECO:0000256" key="2">
    <source>
        <dbReference type="ARBA" id="ARBA00022536"/>
    </source>
</evidence>
<evidence type="ECO:0000313" key="14">
    <source>
        <dbReference type="Proteomes" id="UP000276133"/>
    </source>
</evidence>
<feature type="disulfide bond" evidence="11">
    <location>
        <begin position="280"/>
        <end position="289"/>
    </location>
</feature>
<dbReference type="SMART" id="SM00181">
    <property type="entry name" value="EGF"/>
    <property type="match status" value="11"/>
</dbReference>
<dbReference type="SUPFAM" id="SSF57196">
    <property type="entry name" value="EGF/Laminin"/>
    <property type="match status" value="10"/>
</dbReference>
<feature type="disulfide bond" evidence="11">
    <location>
        <begin position="220"/>
        <end position="229"/>
    </location>
</feature>
<feature type="disulfide bond" evidence="11">
    <location>
        <begin position="386"/>
        <end position="395"/>
    </location>
</feature>
<feature type="disulfide bond" evidence="11">
    <location>
        <begin position="525"/>
        <end position="534"/>
    </location>
</feature>
<proteinExistence type="predicted"/>
<evidence type="ECO:0000256" key="4">
    <source>
        <dbReference type="ARBA" id="ARBA00022729"/>
    </source>
</evidence>
<feature type="disulfide bond" evidence="11">
    <location>
        <begin position="79"/>
        <end position="88"/>
    </location>
</feature>
<dbReference type="AlphaFoldDB" id="A0A3M7Q505"/>
<feature type="disulfide bond" evidence="11">
    <location>
        <begin position="471"/>
        <end position="480"/>
    </location>
</feature>